<evidence type="ECO:0000313" key="2">
    <source>
        <dbReference type="Proteomes" id="UP001519460"/>
    </source>
</evidence>
<proteinExistence type="predicted"/>
<dbReference type="Proteomes" id="UP001519460">
    <property type="component" value="Unassembled WGS sequence"/>
</dbReference>
<protein>
    <submittedName>
        <fullName evidence="1">Uncharacterized protein</fullName>
    </submittedName>
</protein>
<organism evidence="1 2">
    <name type="scientific">Batillaria attramentaria</name>
    <dbReference type="NCBI Taxonomy" id="370345"/>
    <lineage>
        <taxon>Eukaryota</taxon>
        <taxon>Metazoa</taxon>
        <taxon>Spiralia</taxon>
        <taxon>Lophotrochozoa</taxon>
        <taxon>Mollusca</taxon>
        <taxon>Gastropoda</taxon>
        <taxon>Caenogastropoda</taxon>
        <taxon>Sorbeoconcha</taxon>
        <taxon>Cerithioidea</taxon>
        <taxon>Batillariidae</taxon>
        <taxon>Batillaria</taxon>
    </lineage>
</organism>
<sequence>MTSAQLETSPSRGLCCRMMILQSVHGICHSTAEKAVLKPAKYNLICLRIKSVVFGFKPNHEAIKRFWRALEAEEKFINCTTPEMSRIVRFCLITQGRIYRRVFRFCCPWMCCTSGTGHFGPLFEALCEDRIQLGSISTVGILSACLKLCKAANALHSY</sequence>
<keyword evidence="2" id="KW-1185">Reference proteome</keyword>
<evidence type="ECO:0000313" key="1">
    <source>
        <dbReference type="EMBL" id="KAK7508377.1"/>
    </source>
</evidence>
<comment type="caution">
    <text evidence="1">The sequence shown here is derived from an EMBL/GenBank/DDBJ whole genome shotgun (WGS) entry which is preliminary data.</text>
</comment>
<name>A0ABD0MAH9_9CAEN</name>
<dbReference type="AlphaFoldDB" id="A0ABD0MAH9"/>
<reference evidence="1 2" key="1">
    <citation type="journal article" date="2023" name="Sci. Data">
        <title>Genome assembly of the Korean intertidal mud-creeper Batillaria attramentaria.</title>
        <authorList>
            <person name="Patra A.K."/>
            <person name="Ho P.T."/>
            <person name="Jun S."/>
            <person name="Lee S.J."/>
            <person name="Kim Y."/>
            <person name="Won Y.J."/>
        </authorList>
    </citation>
    <scope>NUCLEOTIDE SEQUENCE [LARGE SCALE GENOMIC DNA]</scope>
    <source>
        <strain evidence="1">Wonlab-2016</strain>
    </source>
</reference>
<gene>
    <name evidence="1" type="ORF">BaRGS_00000616</name>
</gene>
<accession>A0ABD0MAH9</accession>
<dbReference type="EMBL" id="JACVVK020000002">
    <property type="protein sequence ID" value="KAK7508377.1"/>
    <property type="molecule type" value="Genomic_DNA"/>
</dbReference>